<dbReference type="InterPro" id="IPR042511">
    <property type="entry name" value="Sld3"/>
</dbReference>
<feature type="compositionally biased region" description="Polar residues" evidence="1">
    <location>
        <begin position="795"/>
        <end position="804"/>
    </location>
</feature>
<dbReference type="GO" id="GO:0031261">
    <property type="term" value="C:DNA replication preinitiation complex"/>
    <property type="evidence" value="ECO:0007669"/>
    <property type="project" value="TreeGrafter"/>
</dbReference>
<evidence type="ECO:0000313" key="4">
    <source>
        <dbReference type="Proteomes" id="UP000039046"/>
    </source>
</evidence>
<dbReference type="STRING" id="1531966.A0A0A1TTH7"/>
<feature type="region of interest" description="Disordered" evidence="1">
    <location>
        <begin position="1"/>
        <end position="49"/>
    </location>
</feature>
<sequence length="912" mass="99606">MSSVFVDGDADLDASRPRSGILTPSSDTSLNRKDGISSPATSKRRGDAGAAMEVLLKPSIAVKPHPHTLQTPPRTLSPLMLLPRQHLPLASLDFDPSNFELPTSRFYEAHIKILDLESRLGPSRSVLLARIEPRGAVYAVERQTDGLYVVCKLGSWVQLETLAENATTICHDRVFPVKLEATTSQNDDAAIITPQMHHKQKQKRAAIEAIQSLVRKRAKSQVDVTMADRSNSPEAVTIGDPAQESPPQPIVSVEHTEASTPNMKYPSMAHDNLPVPSPAQEQSSQDLATSIFNTIRTQYFEALYKSKGSLAYFAKGPLSRARSAFHLDLEANLDMSDLIEFLKGLLLTTVQIDKKYRETAPEIIAKLGKTIESSDEARRKRRKAKKQRLGKDALYPLEDDSIRNWWAVNKPELKEDSTGFPPGQIKSHLSILRTRETQLQMILILEILALTPLKTTDDVGDSSLPTLPGAVDINEEQNLPTPQPKKRNKHNLPVLVDVHADRLTIWQSTATDELAFLEDSQANIITSGPDVQQKASNEPLKDFCIDVIVPFFSARLPELCDSINRKLGGPVIVSPMHAKSSKRSSSKRDQKPGSATKRPAPQNAQRTLQRALSTDQHHRRSVSRGPGSAIALMRSATSATVPGLKREGSEPLGPRSLSKSSLEGSQAKRSGLSRSNSVIGSADDAKAKKKALVDAQLRDAISGLRKPNRDMVSKNLEEAAEHRHATGLAKKAKKIQRSSSTVQVKATPMNNRFRDVFNLKAESIADTPMRSLEEAIPPSSIGPYVPSTAARNPFKNSAMLSTSPSGPPDIVGSTPTKPPASASSFLRRPSNEGPFIPPSPLFKTSKRESMGDAPRSNGDENVGGAAILFATPAKKSAPRPGVIPESPMPQVQEEKRSIYQELGWDDDLDDLL</sequence>
<feature type="compositionally biased region" description="Low complexity" evidence="1">
    <location>
        <begin position="813"/>
        <end position="824"/>
    </location>
</feature>
<proteinExistence type="predicted"/>
<dbReference type="OrthoDB" id="5395343at2759"/>
<dbReference type="HOGENOM" id="CLU_006240_0_0_1"/>
<dbReference type="Pfam" id="PF08639">
    <property type="entry name" value="Sld3_STD"/>
    <property type="match status" value="1"/>
</dbReference>
<dbReference type="AlphaFoldDB" id="A0A0A1TTH7"/>
<evidence type="ECO:0000313" key="3">
    <source>
        <dbReference type="EMBL" id="CEJ95092.1"/>
    </source>
</evidence>
<feature type="compositionally biased region" description="Acidic residues" evidence="1">
    <location>
        <begin position="903"/>
        <end position="912"/>
    </location>
</feature>
<feature type="region of interest" description="Disordered" evidence="1">
    <location>
        <begin position="221"/>
        <end position="249"/>
    </location>
</feature>
<gene>
    <name evidence="3" type="ORF">VHEMI10594</name>
</gene>
<accession>A0A0A1TTH7</accession>
<evidence type="ECO:0000256" key="1">
    <source>
        <dbReference type="SAM" id="MobiDB-lite"/>
    </source>
</evidence>
<feature type="compositionally biased region" description="Polar residues" evidence="1">
    <location>
        <begin position="602"/>
        <end position="614"/>
    </location>
</feature>
<organism evidence="3 4">
    <name type="scientific">[Torrubiella] hemipterigena</name>
    <dbReference type="NCBI Taxonomy" id="1531966"/>
    <lineage>
        <taxon>Eukaryota</taxon>
        <taxon>Fungi</taxon>
        <taxon>Dikarya</taxon>
        <taxon>Ascomycota</taxon>
        <taxon>Pezizomycotina</taxon>
        <taxon>Sordariomycetes</taxon>
        <taxon>Hypocreomycetidae</taxon>
        <taxon>Hypocreales</taxon>
        <taxon>Clavicipitaceae</taxon>
        <taxon>Clavicipitaceae incertae sedis</taxon>
        <taxon>'Torrubiella' clade</taxon>
    </lineage>
</organism>
<feature type="region of interest" description="Disordered" evidence="1">
    <location>
        <begin position="461"/>
        <end position="489"/>
    </location>
</feature>
<dbReference type="GO" id="GO:0006270">
    <property type="term" value="P:DNA replication initiation"/>
    <property type="evidence" value="ECO:0007669"/>
    <property type="project" value="InterPro"/>
</dbReference>
<dbReference type="InterPro" id="IPR013948">
    <property type="entry name" value="DNA_replication_reg_Sld3_C"/>
</dbReference>
<protein>
    <recommendedName>
        <fullName evidence="2">DNA replication regulator Sld3 C-terminal domain-containing protein</fullName>
    </recommendedName>
</protein>
<dbReference type="Gene3D" id="1.20.58.2130">
    <property type="match status" value="1"/>
</dbReference>
<reference evidence="3 4" key="1">
    <citation type="journal article" date="2015" name="Genome Announc.">
        <title>Draft Genome Sequence and Gene Annotation of the Entomopathogenic Fungus Verticillium hemipterigenum.</title>
        <authorList>
            <person name="Horn F."/>
            <person name="Habel A."/>
            <person name="Scharf D.H."/>
            <person name="Dworschak J."/>
            <person name="Brakhage A.A."/>
            <person name="Guthke R."/>
            <person name="Hertweck C."/>
            <person name="Linde J."/>
        </authorList>
    </citation>
    <scope>NUCLEOTIDE SEQUENCE [LARGE SCALE GENOMIC DNA]</scope>
</reference>
<dbReference type="EMBL" id="CDHN01000008">
    <property type="protein sequence ID" value="CEJ95092.1"/>
    <property type="molecule type" value="Genomic_DNA"/>
</dbReference>
<dbReference type="PANTHER" id="PTHR28067">
    <property type="entry name" value="DNA REPLICATION REGULATOR SLD3"/>
    <property type="match status" value="1"/>
</dbReference>
<feature type="region of interest" description="Disordered" evidence="1">
    <location>
        <begin position="574"/>
        <end position="686"/>
    </location>
</feature>
<dbReference type="Proteomes" id="UP000039046">
    <property type="component" value="Unassembled WGS sequence"/>
</dbReference>
<keyword evidence="4" id="KW-1185">Reference proteome</keyword>
<dbReference type="PANTHER" id="PTHR28067:SF1">
    <property type="entry name" value="DNA REPLICATION REGULATOR SLD3"/>
    <property type="match status" value="1"/>
</dbReference>
<evidence type="ECO:0000259" key="2">
    <source>
        <dbReference type="Pfam" id="PF08639"/>
    </source>
</evidence>
<feature type="domain" description="DNA replication regulator Sld3 C-terminal" evidence="2">
    <location>
        <begin position="291"/>
        <end position="817"/>
    </location>
</feature>
<feature type="region of interest" description="Disordered" evidence="1">
    <location>
        <begin position="795"/>
        <end position="912"/>
    </location>
</feature>
<feature type="compositionally biased region" description="Polar residues" evidence="1">
    <location>
        <begin position="657"/>
        <end position="679"/>
    </location>
</feature>
<name>A0A0A1TTH7_9HYPO</name>